<feature type="compositionally biased region" description="Basic residues" evidence="6">
    <location>
        <begin position="1901"/>
        <end position="1910"/>
    </location>
</feature>
<feature type="compositionally biased region" description="Basic and acidic residues" evidence="6">
    <location>
        <begin position="1299"/>
        <end position="1312"/>
    </location>
</feature>
<evidence type="ECO:0000256" key="2">
    <source>
        <dbReference type="ARBA" id="ARBA00022741"/>
    </source>
</evidence>
<feature type="compositionally biased region" description="Basic and acidic residues" evidence="6">
    <location>
        <begin position="1911"/>
        <end position="1929"/>
    </location>
</feature>
<dbReference type="GeneID" id="111121548"/>
<dbReference type="InterPro" id="IPR022966">
    <property type="entry name" value="RNase_II/R_CS"/>
</dbReference>
<sequence>MAGVLKSLKTLFFGSDDSEEEECNSDNEWIKDSNQKTIKQQRRVQAEVAQKFNEKKLDRQLGGSPKMPGKRKPRTRRSSWSQFSCNEDTQGRSDQPLERHQSLQDITTNEQPTLTRSFSSLFKPQHSQSFSDISGQYEIENSDSDKQSTDVELDSCTGDPDSGSSETDDDQLDDEDDDSMPEDEDDIGRSNVQSRSFVIPKEDNTKTKFEESCEHYENIENDEEDILQQEYMKYGLHLPLSEETSHVNKRKKTFYEEFLPPIQLEARLRSNSQRYKRCKVSIQSAHVTRCMNLDVDDELKEIEISGRSKAGKVFDGDIVLVEIFNYEKFTKTVIQRLQRDINKDNRSQRIYGKIVGIFERRKARDIDHPVFVCTLDDTANYLMRPVCRTVPKLHIEHDKQKKYIIKVFKYNTRSSNIEPDYEFRIDPGRKSSYVFLVVYLSWSSLYPMGAVIDVIEVEESFSSAMKIVRLQNQVPEYYKKETIESTRRLLDDLESKSVTKDDTRKDLSHLRVFTIDPEGSQDLDDALSIEKEGDLFIIGIHIADVSVVVKKDDQIDLEARERACTFYPGQGMNAYHMLPEPLSNNVCSLIPGVSKPTLSVMITMSKSGKVLKNCIKKTSIKSCRKYTYAEVQSIINAGYPDKESPEVELQNDILQLFGISKCIRQKRAGTGFFFFPVETKLNDNKDSVVNSKEAHYLVEEFMVLSNTMVAVYLSNIFPKVIPLRCQAAPSPETIQKWKEKNDPFFHMVLRLQNIFLSASRNDEKINLDSIPPLRYTRIMPVQKFVWENVTEALREDNIELAVQYLCMDELHPNQCLALEEWISFQETASYKCSGALKEQKEGMHFSLQRIMYVHFTSPIRRYPDIIVHRLVHAALDRRTCPYSVSEVDLLCQDLNDVIRRAKDFQKQCRMLTWGFKLKQSPHILQGFVQEVTDRNVSLVLPGLRSLPQICREFALNLLHVNEKPTFLKHTKTGDDIMTLKWLLRVYDVSGKPSREERIAQRLHWLSEEARQEVCKRINPHARTKFIKQEKWKEILGLITNEKSQKLKGVFFLETSKPRAPIESKDKREIEDDLHNYREECTDTVLDHSSELENGEVIRQACTFSMSFSRGQVICVQITAEPQKGLLVPSLQMFDMTKNIKHCLQHSRDPIKCFSKYSIHKIKQRYKSSVNYLRIWLPLIEMEAVTNAVRNDSPLINGVDVFMESPDRGFFFLSHYFCEQRDIDFSTMSPHFILVGDDENKNERIENTDFLCIRSEHSTNTGSKDRNMPSADPNYRFQWIIHAQINCIEKIMKPKPQQSDSKESEAKSADERKRNITEKYKINFKTHGESSQATTEMLTAENGYSSCVELVQKSETETRIEAVLKCLDESSKLAKAIALKKKPPKLGETYLSKVQNLNIEDNMPNIEYSNVYQIEAIKNSLNNSFSLIHGPPGTGKTSTGIKLVYLFDLINDMMRADGHNHKQVVFCGPNNKSVDLVAKRTLERFENLDMIRLYGNSLENKDYPIPGKHFTMTSRENRPDPVLKDISVHHLIRQEDSLHAREINGFDDKFRLFRKDKSYWPTIGDIRRYKHITSEAAQEELKKHDIIFCTTAVTTSPRFIKGTRGKVFQLIIDEAGMCTEPESIAAIIATKAKQVVLIGDHKQLSPVICSTHAAELGLQVSLFESYANLAKMLRLQYRMHPEICRFPSNHFYEGKLKTKRSRTWFTKDTFNIWTNKRIPMMFCHVDGEEEYLTVSTDEGNEQSCSNKQEVDQVMRVFEYLVKHEKVNPSMKQAINIMSQYNAQCARIRKVLLDKKYININVNTVVGSQGGEWDYVIFSTARSLPEYRIEKYPTLGWCKQNLGFITDEHQINVALTRARRGLIIIGNKHLLSCDKVWKSLIYHYGRYGCVTDVDHFPPPPPVNRRRRRRRSHRESNQSDMDFYRGTDRELDMVDEENEEE</sequence>
<feature type="compositionally biased region" description="Basic residues" evidence="6">
    <location>
        <begin position="68"/>
        <end position="77"/>
    </location>
</feature>
<keyword evidence="2" id="KW-0547">Nucleotide-binding</keyword>
<dbReference type="GO" id="GO:0005524">
    <property type="term" value="F:ATP binding"/>
    <property type="evidence" value="ECO:0007669"/>
    <property type="project" value="UniProtKB-KW"/>
</dbReference>
<keyword evidence="4" id="KW-0347">Helicase</keyword>
<dbReference type="PANTHER" id="PTHR43788">
    <property type="entry name" value="DNA2/NAM7 HELICASE FAMILY MEMBER"/>
    <property type="match status" value="1"/>
</dbReference>
<dbReference type="Pfam" id="PF13087">
    <property type="entry name" value="AAA_12"/>
    <property type="match status" value="1"/>
</dbReference>
<evidence type="ECO:0000256" key="5">
    <source>
        <dbReference type="ARBA" id="ARBA00022840"/>
    </source>
</evidence>
<reference evidence="9" key="1">
    <citation type="submission" date="2025-08" db="UniProtKB">
        <authorList>
            <consortium name="RefSeq"/>
        </authorList>
    </citation>
    <scope>IDENTIFICATION</scope>
    <source>
        <tissue evidence="9">Whole sample</tissue>
    </source>
</reference>
<evidence type="ECO:0000256" key="3">
    <source>
        <dbReference type="ARBA" id="ARBA00022801"/>
    </source>
</evidence>
<dbReference type="InterPro" id="IPR047187">
    <property type="entry name" value="SF1_C_Upf1"/>
</dbReference>
<protein>
    <submittedName>
        <fullName evidence="9">Helicase with zinc finger domain 2-like isoform X1</fullName>
    </submittedName>
</protein>
<name>A0A8B8CRY5_CRAVI</name>
<dbReference type="OrthoDB" id="6105569at2759"/>
<dbReference type="SMART" id="SM00955">
    <property type="entry name" value="RNB"/>
    <property type="match status" value="1"/>
</dbReference>
<dbReference type="Pfam" id="PF25049">
    <property type="entry name" value="OB_HELZ2"/>
    <property type="match status" value="1"/>
</dbReference>
<evidence type="ECO:0000313" key="8">
    <source>
        <dbReference type="Proteomes" id="UP000694844"/>
    </source>
</evidence>
<keyword evidence="3" id="KW-0378">Hydrolase</keyword>
<dbReference type="GO" id="GO:0004540">
    <property type="term" value="F:RNA nuclease activity"/>
    <property type="evidence" value="ECO:0007669"/>
    <property type="project" value="InterPro"/>
</dbReference>
<dbReference type="InterPro" id="IPR050534">
    <property type="entry name" value="Coronavir_polyprotein_1ab"/>
</dbReference>
<proteinExistence type="inferred from homology"/>
<dbReference type="Proteomes" id="UP000694844">
    <property type="component" value="Chromosome 2"/>
</dbReference>
<dbReference type="GO" id="GO:0016787">
    <property type="term" value="F:hydrolase activity"/>
    <property type="evidence" value="ECO:0007669"/>
    <property type="project" value="UniProtKB-KW"/>
</dbReference>
<feature type="region of interest" description="Disordered" evidence="6">
    <location>
        <begin position="16"/>
        <end position="112"/>
    </location>
</feature>
<feature type="region of interest" description="Disordered" evidence="6">
    <location>
        <begin position="141"/>
        <end position="203"/>
    </location>
</feature>
<dbReference type="SUPFAM" id="SSF52540">
    <property type="entry name" value="P-loop containing nucleoside triphosphate hydrolases"/>
    <property type="match status" value="1"/>
</dbReference>
<dbReference type="SUPFAM" id="SSF50249">
    <property type="entry name" value="Nucleic acid-binding proteins"/>
    <property type="match status" value="2"/>
</dbReference>
<feature type="compositionally biased region" description="Acidic residues" evidence="6">
    <location>
        <begin position="166"/>
        <end position="186"/>
    </location>
</feature>
<evidence type="ECO:0000259" key="7">
    <source>
        <dbReference type="SMART" id="SM00955"/>
    </source>
</evidence>
<dbReference type="Pfam" id="PF00773">
    <property type="entry name" value="RNB"/>
    <property type="match status" value="1"/>
</dbReference>
<dbReference type="PROSITE" id="PS01175">
    <property type="entry name" value="RIBONUCLEASE_II"/>
    <property type="match status" value="1"/>
</dbReference>
<evidence type="ECO:0000256" key="1">
    <source>
        <dbReference type="ARBA" id="ARBA00007913"/>
    </source>
</evidence>
<dbReference type="FunFam" id="3.40.50.300:FF:001313">
    <property type="entry name" value="Helicase with zinc finger domain 2"/>
    <property type="match status" value="1"/>
</dbReference>
<feature type="compositionally biased region" description="Polar residues" evidence="6">
    <location>
        <begin position="103"/>
        <end position="112"/>
    </location>
</feature>
<feature type="compositionally biased region" description="Acidic residues" evidence="6">
    <location>
        <begin position="16"/>
        <end position="25"/>
    </location>
</feature>
<dbReference type="InterPro" id="IPR041677">
    <property type="entry name" value="DNA2/NAM7_AAA_11"/>
</dbReference>
<dbReference type="InterPro" id="IPR056787">
    <property type="entry name" value="OB_HELZ2"/>
</dbReference>
<comment type="similarity">
    <text evidence="1">Belongs to the DNA2/NAM7 helicase family.</text>
</comment>
<dbReference type="InterPro" id="IPR041679">
    <property type="entry name" value="DNA2/NAM7-like_C"/>
</dbReference>
<dbReference type="InterPro" id="IPR012340">
    <property type="entry name" value="NA-bd_OB-fold"/>
</dbReference>
<dbReference type="Gene3D" id="3.40.50.300">
    <property type="entry name" value="P-loop containing nucleotide triphosphate hydrolases"/>
    <property type="match status" value="2"/>
</dbReference>
<keyword evidence="5" id="KW-0067">ATP-binding</keyword>
<dbReference type="GO" id="GO:0003723">
    <property type="term" value="F:RNA binding"/>
    <property type="evidence" value="ECO:0007669"/>
    <property type="project" value="InterPro"/>
</dbReference>
<evidence type="ECO:0000256" key="4">
    <source>
        <dbReference type="ARBA" id="ARBA00022806"/>
    </source>
</evidence>
<dbReference type="Pfam" id="PF13086">
    <property type="entry name" value="AAA_11"/>
    <property type="match status" value="1"/>
</dbReference>
<dbReference type="CDD" id="cd18808">
    <property type="entry name" value="SF1_C_Upf1"/>
    <property type="match status" value="1"/>
</dbReference>
<dbReference type="InterPro" id="IPR001900">
    <property type="entry name" value="RNase_II/R"/>
</dbReference>
<evidence type="ECO:0000313" key="9">
    <source>
        <dbReference type="RefSeq" id="XP_022318578.1"/>
    </source>
</evidence>
<feature type="region of interest" description="Disordered" evidence="6">
    <location>
        <begin position="1896"/>
        <end position="1938"/>
    </location>
</feature>
<gene>
    <name evidence="9" type="primary">LOC111121548</name>
</gene>
<dbReference type="GO" id="GO:0043139">
    <property type="term" value="F:5'-3' DNA helicase activity"/>
    <property type="evidence" value="ECO:0007669"/>
    <property type="project" value="TreeGrafter"/>
</dbReference>
<accession>A0A8B8CRY5</accession>
<keyword evidence="8" id="KW-1185">Reference proteome</keyword>
<feature type="region of interest" description="Disordered" evidence="6">
    <location>
        <begin position="1292"/>
        <end position="1312"/>
    </location>
</feature>
<organism evidence="8 9">
    <name type="scientific">Crassostrea virginica</name>
    <name type="common">Eastern oyster</name>
    <dbReference type="NCBI Taxonomy" id="6565"/>
    <lineage>
        <taxon>Eukaryota</taxon>
        <taxon>Metazoa</taxon>
        <taxon>Spiralia</taxon>
        <taxon>Lophotrochozoa</taxon>
        <taxon>Mollusca</taxon>
        <taxon>Bivalvia</taxon>
        <taxon>Autobranchia</taxon>
        <taxon>Pteriomorphia</taxon>
        <taxon>Ostreida</taxon>
        <taxon>Ostreoidea</taxon>
        <taxon>Ostreidae</taxon>
        <taxon>Crassostrea</taxon>
    </lineage>
</organism>
<dbReference type="InterPro" id="IPR027417">
    <property type="entry name" value="P-loop_NTPase"/>
</dbReference>
<feature type="compositionally biased region" description="Polar residues" evidence="6">
    <location>
        <begin position="78"/>
        <end position="88"/>
    </location>
</feature>
<feature type="compositionally biased region" description="Basic and acidic residues" evidence="6">
    <location>
        <begin position="89"/>
        <end position="102"/>
    </location>
</feature>
<dbReference type="PANTHER" id="PTHR43788:SF16">
    <property type="entry name" value="HELICASE WITH ZINC FINGER 2"/>
    <property type="match status" value="1"/>
</dbReference>
<evidence type="ECO:0000256" key="6">
    <source>
        <dbReference type="SAM" id="MobiDB-lite"/>
    </source>
</evidence>
<dbReference type="Gene3D" id="2.40.50.690">
    <property type="match status" value="1"/>
</dbReference>
<feature type="domain" description="RNB" evidence="7">
    <location>
        <begin position="504"/>
        <end position="877"/>
    </location>
</feature>
<dbReference type="RefSeq" id="XP_022318578.1">
    <property type="nucleotide sequence ID" value="XM_022462870.1"/>
</dbReference>
<dbReference type="KEGG" id="cvn:111121548"/>